<feature type="compositionally biased region" description="Pro residues" evidence="3">
    <location>
        <begin position="119"/>
        <end position="129"/>
    </location>
</feature>
<evidence type="ECO:0000313" key="5">
    <source>
        <dbReference type="EMBL" id="RKP11411.1"/>
    </source>
</evidence>
<feature type="compositionally biased region" description="Acidic residues" evidence="3">
    <location>
        <begin position="86"/>
        <end position="105"/>
    </location>
</feature>
<keyword evidence="5" id="KW-0418">Kinase</keyword>
<dbReference type="Pfam" id="PF00069">
    <property type="entry name" value="Pkinase"/>
    <property type="match status" value="1"/>
</dbReference>
<dbReference type="SUPFAM" id="SSF56112">
    <property type="entry name" value="Protein kinase-like (PK-like)"/>
    <property type="match status" value="1"/>
</dbReference>
<dbReference type="Proteomes" id="UP000267251">
    <property type="component" value="Unassembled WGS sequence"/>
</dbReference>
<dbReference type="InterPro" id="IPR000719">
    <property type="entry name" value="Prot_kinase_dom"/>
</dbReference>
<dbReference type="EMBL" id="KZ988934">
    <property type="protein sequence ID" value="RKP11411.1"/>
    <property type="molecule type" value="Genomic_DNA"/>
</dbReference>
<name>A0A4P9Y071_9FUNG</name>
<reference evidence="6" key="1">
    <citation type="journal article" date="2018" name="Nat. Microbiol.">
        <title>Leveraging single-cell genomics to expand the fungal tree of life.</title>
        <authorList>
            <person name="Ahrendt S.R."/>
            <person name="Quandt C.A."/>
            <person name="Ciobanu D."/>
            <person name="Clum A."/>
            <person name="Salamov A."/>
            <person name="Andreopoulos B."/>
            <person name="Cheng J.F."/>
            <person name="Woyke T."/>
            <person name="Pelin A."/>
            <person name="Henrissat B."/>
            <person name="Reynolds N.K."/>
            <person name="Benny G.L."/>
            <person name="Smith M.E."/>
            <person name="James T.Y."/>
            <person name="Grigoriev I.V."/>
        </authorList>
    </citation>
    <scope>NUCLEOTIDE SEQUENCE [LARGE SCALE GENOMIC DNA]</scope>
</reference>
<dbReference type="GO" id="GO:0005516">
    <property type="term" value="F:calmodulin binding"/>
    <property type="evidence" value="ECO:0007669"/>
    <property type="project" value="TreeGrafter"/>
</dbReference>
<dbReference type="InterPro" id="IPR011009">
    <property type="entry name" value="Kinase-like_dom_sf"/>
</dbReference>
<dbReference type="OrthoDB" id="68483at2759"/>
<proteinExistence type="predicted"/>
<evidence type="ECO:0000256" key="1">
    <source>
        <dbReference type="ARBA" id="ARBA00022741"/>
    </source>
</evidence>
<keyword evidence="6" id="KW-1185">Reference proteome</keyword>
<feature type="domain" description="Protein kinase" evidence="4">
    <location>
        <begin position="1"/>
        <end position="248"/>
    </location>
</feature>
<dbReference type="AlphaFoldDB" id="A0A4P9Y071"/>
<dbReference type="SMART" id="SM00220">
    <property type="entry name" value="S_TKc"/>
    <property type="match status" value="1"/>
</dbReference>
<dbReference type="PROSITE" id="PS50011">
    <property type="entry name" value="PROTEIN_KINASE_DOM"/>
    <property type="match status" value="1"/>
</dbReference>
<keyword evidence="5" id="KW-0808">Transferase</keyword>
<dbReference type="GO" id="GO:0004683">
    <property type="term" value="F:calcium/calmodulin-dependent protein kinase activity"/>
    <property type="evidence" value="ECO:0007669"/>
    <property type="project" value="TreeGrafter"/>
</dbReference>
<evidence type="ECO:0000256" key="3">
    <source>
        <dbReference type="SAM" id="MobiDB-lite"/>
    </source>
</evidence>
<feature type="region of interest" description="Disordered" evidence="3">
    <location>
        <begin position="60"/>
        <end position="144"/>
    </location>
</feature>
<dbReference type="GO" id="GO:0005737">
    <property type="term" value="C:cytoplasm"/>
    <property type="evidence" value="ECO:0007669"/>
    <property type="project" value="TreeGrafter"/>
</dbReference>
<evidence type="ECO:0000259" key="4">
    <source>
        <dbReference type="PROSITE" id="PS50011"/>
    </source>
</evidence>
<gene>
    <name evidence="5" type="ORF">BJ684DRAFT_22027</name>
</gene>
<dbReference type="PANTHER" id="PTHR24346:SF77">
    <property type="entry name" value="SERINE THREONINE PROTEIN KINASE"/>
    <property type="match status" value="1"/>
</dbReference>
<feature type="region of interest" description="Disordered" evidence="3">
    <location>
        <begin position="303"/>
        <end position="326"/>
    </location>
</feature>
<keyword evidence="1" id="KW-0547">Nucleotide-binding</keyword>
<feature type="compositionally biased region" description="Polar residues" evidence="3">
    <location>
        <begin position="16"/>
        <end position="25"/>
    </location>
</feature>
<evidence type="ECO:0000313" key="6">
    <source>
        <dbReference type="Proteomes" id="UP000267251"/>
    </source>
</evidence>
<feature type="region of interest" description="Disordered" evidence="3">
    <location>
        <begin position="1"/>
        <end position="26"/>
    </location>
</feature>
<feature type="compositionally biased region" description="Low complexity" evidence="3">
    <location>
        <begin position="303"/>
        <end position="320"/>
    </location>
</feature>
<dbReference type="Gene3D" id="1.10.510.10">
    <property type="entry name" value="Transferase(Phosphotransferase) domain 1"/>
    <property type="match status" value="1"/>
</dbReference>
<accession>A0A4P9Y071</accession>
<evidence type="ECO:0000256" key="2">
    <source>
        <dbReference type="ARBA" id="ARBA00022840"/>
    </source>
</evidence>
<organism evidence="5 6">
    <name type="scientific">Piptocephalis cylindrospora</name>
    <dbReference type="NCBI Taxonomy" id="1907219"/>
    <lineage>
        <taxon>Eukaryota</taxon>
        <taxon>Fungi</taxon>
        <taxon>Fungi incertae sedis</taxon>
        <taxon>Zoopagomycota</taxon>
        <taxon>Zoopagomycotina</taxon>
        <taxon>Zoopagomycetes</taxon>
        <taxon>Zoopagales</taxon>
        <taxon>Piptocephalidaceae</taxon>
        <taxon>Piptocephalis</taxon>
    </lineage>
</organism>
<dbReference type="GO" id="GO:0035556">
    <property type="term" value="P:intracellular signal transduction"/>
    <property type="evidence" value="ECO:0007669"/>
    <property type="project" value="TreeGrafter"/>
</dbReference>
<protein>
    <submittedName>
        <fullName evidence="5">Kinase-like domain-containing protein</fullName>
    </submittedName>
</protein>
<sequence length="326" mass="36074">MTMHTPRIGRRGSSHHPITSSSLPTSHHYILPKIPISSTIESSLIPEGMVGHFSGGRVGGSPVTLGGSPGVLGDPSGILDSTTSTEGDDEEIIDDDDEEEEEGEEDNSRWDMDLLSNPSSPPPLSPPGPRPREHRVDEEDKELARTVGSPAFLSPELCCPASDEGRDQPVNHMLDVWALGITLYCLCYGQCPWWGRGEWQLFHSITHDPLPIPDTEEDDQLIDLLHRMLNKNVQHRLPLQRIKSHPWTLQDLEDPQAWLRNTDVESCTRVRVNAAEVHGAVETLKDKVKGKLRRLSTSLGWSPLHQSSTSLSSTRSSTPLTQPPKE</sequence>
<keyword evidence="2" id="KW-0067">ATP-binding</keyword>
<feature type="compositionally biased region" description="Basic and acidic residues" evidence="3">
    <location>
        <begin position="130"/>
        <end position="144"/>
    </location>
</feature>
<dbReference type="GO" id="GO:0005524">
    <property type="term" value="F:ATP binding"/>
    <property type="evidence" value="ECO:0007669"/>
    <property type="project" value="UniProtKB-KW"/>
</dbReference>
<dbReference type="PANTHER" id="PTHR24346">
    <property type="entry name" value="MAP/MICROTUBULE AFFINITY-REGULATING KINASE"/>
    <property type="match status" value="1"/>
</dbReference>